<dbReference type="Proteomes" id="UP000887565">
    <property type="component" value="Unplaced"/>
</dbReference>
<dbReference type="WBParaSite" id="nRc.2.0.1.t08197-RA">
    <property type="protein sequence ID" value="nRc.2.0.1.t08197-RA"/>
    <property type="gene ID" value="nRc.2.0.1.g08197"/>
</dbReference>
<accession>A0A915I239</accession>
<evidence type="ECO:0000313" key="2">
    <source>
        <dbReference type="WBParaSite" id="nRc.2.0.1.t08197-RA"/>
    </source>
</evidence>
<reference evidence="2" key="1">
    <citation type="submission" date="2022-11" db="UniProtKB">
        <authorList>
            <consortium name="WormBaseParasite"/>
        </authorList>
    </citation>
    <scope>IDENTIFICATION</scope>
</reference>
<evidence type="ECO:0000313" key="1">
    <source>
        <dbReference type="Proteomes" id="UP000887565"/>
    </source>
</evidence>
<protein>
    <submittedName>
        <fullName evidence="2">TLDc domain-containing protein</fullName>
    </submittedName>
</protein>
<name>A0A915I239_ROMCU</name>
<keyword evidence="1" id="KW-1185">Reference proteome</keyword>
<organism evidence="1 2">
    <name type="scientific">Romanomermis culicivorax</name>
    <name type="common">Nematode worm</name>
    <dbReference type="NCBI Taxonomy" id="13658"/>
    <lineage>
        <taxon>Eukaryota</taxon>
        <taxon>Metazoa</taxon>
        <taxon>Ecdysozoa</taxon>
        <taxon>Nematoda</taxon>
        <taxon>Enoplea</taxon>
        <taxon>Dorylaimia</taxon>
        <taxon>Mermithida</taxon>
        <taxon>Mermithoidea</taxon>
        <taxon>Mermithidae</taxon>
        <taxon>Romanomermis</taxon>
    </lineage>
</organism>
<dbReference type="AlphaFoldDB" id="A0A915I239"/>
<sequence>MLTFNRTIIFQRSVDSQSLKIFHVDEIFSDFWIMIFQQRKSGKILDGFGCKNDVIFTVDGFNFESGSLAIGGHRPDNFWQKFPNDPVEGDFVAENRSVACYEITPAFLKSFEIIKPRTDPQ</sequence>
<proteinExistence type="predicted"/>